<keyword evidence="2" id="KW-1185">Reference proteome</keyword>
<evidence type="ECO:0000313" key="1">
    <source>
        <dbReference type="EMBL" id="WGH92815.1"/>
    </source>
</evidence>
<sequence>MSDDGTAVFADVIPGLDVIVEAGDEGLARILTVADEDYSDTSEHRYSYEIDLPDGAVLEQSDQGTVFVLAPTPTAVENEPVSLADVLPEDNEDAEGTDWVDGEEIATEGHQAFDSETQVGSEDVATEEELAGDFEVVEGWEVVGAYQTVWSVDADGTRLPTHYEIEDNTITQVVDTTGAQFPVVSDPIPLVAVGLLAVARALLPIALRSGARALATQTIRAGVRATTKGGYRTLSAFKKDIAGSTPKNNQWHHIVEQSNITKRKWDPRWVHNRNNLVSIPKQVHQKCVNSLNRPGFCSVLK</sequence>
<dbReference type="RefSeq" id="WP_279674737.1">
    <property type="nucleotide sequence ID" value="NZ_CP122566.1"/>
</dbReference>
<accession>A0AAJ6AMI4</accession>
<dbReference type="AlphaFoldDB" id="A0AAJ6AMI4"/>
<gene>
    <name evidence="1" type="ORF">QDX21_11015</name>
</gene>
<organism evidence="1 2">
    <name type="scientific">Auritidibacter ignavus</name>
    <dbReference type="NCBI Taxonomy" id="678932"/>
    <lineage>
        <taxon>Bacteria</taxon>
        <taxon>Bacillati</taxon>
        <taxon>Actinomycetota</taxon>
        <taxon>Actinomycetes</taxon>
        <taxon>Micrococcales</taxon>
        <taxon>Micrococcaceae</taxon>
        <taxon>Auritidibacter</taxon>
    </lineage>
</organism>
<name>A0AAJ6AMI4_9MICC</name>
<dbReference type="EMBL" id="CP122566">
    <property type="protein sequence ID" value="WGH92815.1"/>
    <property type="molecule type" value="Genomic_DNA"/>
</dbReference>
<reference evidence="1 2" key="1">
    <citation type="submission" date="2023-03" db="EMBL/GenBank/DDBJ databases">
        <title>Complete genome sequences of several Auritidibacter ignavus strains isolated from ear infections.</title>
        <authorList>
            <person name="Baehr T."/>
            <person name="Baumhoegger A.M."/>
        </authorList>
    </citation>
    <scope>NUCLEOTIDE SEQUENCE [LARGE SCALE GENOMIC DNA]</scope>
    <source>
        <strain evidence="1 2">BABAE-6</strain>
    </source>
</reference>
<protein>
    <submittedName>
        <fullName evidence="1">Uncharacterized protein</fullName>
    </submittedName>
</protein>
<evidence type="ECO:0000313" key="2">
    <source>
        <dbReference type="Proteomes" id="UP001224674"/>
    </source>
</evidence>
<proteinExistence type="predicted"/>
<dbReference type="Proteomes" id="UP001224674">
    <property type="component" value="Chromosome"/>
</dbReference>